<comment type="caution">
    <text evidence="3">The sequence shown here is derived from an EMBL/GenBank/DDBJ whole genome shotgun (WGS) entry which is preliminary data.</text>
</comment>
<dbReference type="EMBL" id="JADGJD010000571">
    <property type="protein sequence ID" value="KAJ3049963.1"/>
    <property type="molecule type" value="Genomic_DNA"/>
</dbReference>
<evidence type="ECO:0000256" key="1">
    <source>
        <dbReference type="SAM" id="MobiDB-lite"/>
    </source>
</evidence>
<evidence type="ECO:0000313" key="3">
    <source>
        <dbReference type="EMBL" id="KAJ3049963.1"/>
    </source>
</evidence>
<reference evidence="3" key="1">
    <citation type="submission" date="2020-05" db="EMBL/GenBank/DDBJ databases">
        <title>Phylogenomic resolution of chytrid fungi.</title>
        <authorList>
            <person name="Stajich J.E."/>
            <person name="Amses K."/>
            <person name="Simmons R."/>
            <person name="Seto K."/>
            <person name="Myers J."/>
            <person name="Bonds A."/>
            <person name="Quandt C.A."/>
            <person name="Barry K."/>
            <person name="Liu P."/>
            <person name="Grigoriev I."/>
            <person name="Longcore J.E."/>
            <person name="James T.Y."/>
        </authorList>
    </citation>
    <scope>NUCLEOTIDE SEQUENCE</scope>
    <source>
        <strain evidence="3">JEL0318</strain>
    </source>
</reference>
<feature type="compositionally biased region" description="Low complexity" evidence="1">
    <location>
        <begin position="198"/>
        <end position="207"/>
    </location>
</feature>
<evidence type="ECO:0000313" key="4">
    <source>
        <dbReference type="Proteomes" id="UP001212841"/>
    </source>
</evidence>
<feature type="compositionally biased region" description="Basic and acidic residues" evidence="1">
    <location>
        <begin position="86"/>
        <end position="101"/>
    </location>
</feature>
<dbReference type="AlphaFoldDB" id="A0AAD5SBS7"/>
<dbReference type="InterPro" id="IPR036020">
    <property type="entry name" value="WW_dom_sf"/>
</dbReference>
<keyword evidence="4" id="KW-1185">Reference proteome</keyword>
<proteinExistence type="predicted"/>
<protein>
    <recommendedName>
        <fullName evidence="2">WW domain-containing protein</fullName>
    </recommendedName>
</protein>
<dbReference type="Pfam" id="PF00397">
    <property type="entry name" value="WW"/>
    <property type="match status" value="1"/>
</dbReference>
<feature type="compositionally biased region" description="Low complexity" evidence="1">
    <location>
        <begin position="159"/>
        <end position="171"/>
    </location>
</feature>
<evidence type="ECO:0000259" key="2">
    <source>
        <dbReference type="PROSITE" id="PS50020"/>
    </source>
</evidence>
<sequence>MSAPAAAGRCDPTADPRPLPPNWIIQFDATHNAHFFVDTVSKVSTWFDPRGPAPEAPPAYAVMDPEEQKKLLAQQSPIQNSSDAAAKAEKQELAARQEAEKALAANSATQPALPSGYPQPQQFGGNDGYGAPYNSHNAASYTSQPLTSAAYPAQPTASTVYPQTTPYPTQPNVSGPYPPQSTPVSPYPQQNPYNSAGAPAYPQQPYPNTHKDAYGGVPPTTSPYPTASPYPQQNPYPNHYQQPYAGPSSPAPYGAAPYGAGPYPPPGGSVTYVQGQQPPKNKKNNNMLLGVVAGVAGFAALDALF</sequence>
<feature type="compositionally biased region" description="Pro residues" evidence="1">
    <location>
        <begin position="220"/>
        <end position="234"/>
    </location>
</feature>
<organism evidence="3 4">
    <name type="scientific">Rhizophlyctis rosea</name>
    <dbReference type="NCBI Taxonomy" id="64517"/>
    <lineage>
        <taxon>Eukaryota</taxon>
        <taxon>Fungi</taxon>
        <taxon>Fungi incertae sedis</taxon>
        <taxon>Chytridiomycota</taxon>
        <taxon>Chytridiomycota incertae sedis</taxon>
        <taxon>Chytridiomycetes</taxon>
        <taxon>Rhizophlyctidales</taxon>
        <taxon>Rhizophlyctidaceae</taxon>
        <taxon>Rhizophlyctis</taxon>
    </lineage>
</organism>
<feature type="compositionally biased region" description="Polar residues" evidence="1">
    <location>
        <begin position="106"/>
        <end position="124"/>
    </location>
</feature>
<dbReference type="InterPro" id="IPR001202">
    <property type="entry name" value="WW_dom"/>
</dbReference>
<dbReference type="PROSITE" id="PS50020">
    <property type="entry name" value="WW_DOMAIN_2"/>
    <property type="match status" value="1"/>
</dbReference>
<dbReference type="SMART" id="SM00456">
    <property type="entry name" value="WW"/>
    <property type="match status" value="1"/>
</dbReference>
<name>A0AAD5SBS7_9FUNG</name>
<dbReference type="SUPFAM" id="SSF51045">
    <property type="entry name" value="WW domain"/>
    <property type="match status" value="1"/>
</dbReference>
<feature type="compositionally biased region" description="Polar residues" evidence="1">
    <location>
        <begin position="134"/>
        <end position="147"/>
    </location>
</feature>
<feature type="domain" description="WW" evidence="2">
    <location>
        <begin position="17"/>
        <end position="51"/>
    </location>
</feature>
<feature type="region of interest" description="Disordered" evidence="1">
    <location>
        <begin position="73"/>
        <end position="284"/>
    </location>
</feature>
<accession>A0AAD5SBS7</accession>
<gene>
    <name evidence="3" type="ORF">HK097_009054</name>
</gene>
<dbReference type="Proteomes" id="UP001212841">
    <property type="component" value="Unassembled WGS sequence"/>
</dbReference>
<dbReference type="PROSITE" id="PS01159">
    <property type="entry name" value="WW_DOMAIN_1"/>
    <property type="match status" value="1"/>
</dbReference>
<feature type="compositionally biased region" description="Low complexity" evidence="1">
    <location>
        <begin position="235"/>
        <end position="261"/>
    </location>
</feature>
<dbReference type="Gene3D" id="2.20.70.10">
    <property type="match status" value="1"/>
</dbReference>
<feature type="compositionally biased region" description="Polar residues" evidence="1">
    <location>
        <begin position="182"/>
        <end position="194"/>
    </location>
</feature>
<feature type="compositionally biased region" description="Polar residues" evidence="1">
    <location>
        <begin position="73"/>
        <end position="83"/>
    </location>
</feature>